<dbReference type="Pfam" id="PF00358">
    <property type="entry name" value="PTS_EIIA_1"/>
    <property type="match status" value="1"/>
</dbReference>
<evidence type="ECO:0000313" key="5">
    <source>
        <dbReference type="EMBL" id="RHK05955.1"/>
    </source>
</evidence>
<comment type="caution">
    <text evidence="5">The sequence shown here is derived from an EMBL/GenBank/DDBJ whole genome shotgun (WGS) entry which is preliminary data.</text>
</comment>
<feature type="domain" description="PTS EIIA type-1" evidence="4">
    <location>
        <begin position="2"/>
        <end position="43"/>
    </location>
</feature>
<proteinExistence type="predicted"/>
<evidence type="ECO:0000313" key="6">
    <source>
        <dbReference type="Proteomes" id="UP000286288"/>
    </source>
</evidence>
<dbReference type="AlphaFoldDB" id="A0A415ERH5"/>
<sequence length="55" mass="6077">MINSDKVNDPVFSDKAMGDGFAGIPIEKIVGSLISGKVNYFFELAMLSNIEHMRE</sequence>
<gene>
    <name evidence="5" type="ORF">DW084_10555</name>
</gene>
<keyword evidence="1" id="KW-0813">Transport</keyword>
<evidence type="ECO:0000256" key="2">
    <source>
        <dbReference type="ARBA" id="ARBA00022597"/>
    </source>
</evidence>
<dbReference type="Proteomes" id="UP000286288">
    <property type="component" value="Unassembled WGS sequence"/>
</dbReference>
<accession>A0A415ERH5</accession>
<dbReference type="RefSeq" id="WP_151195775.1">
    <property type="nucleotide sequence ID" value="NZ_JAAVMP010000002.1"/>
</dbReference>
<keyword evidence="2" id="KW-0762">Sugar transport</keyword>
<dbReference type="Gene3D" id="2.70.70.10">
    <property type="entry name" value="Glucose Permease (Domain IIA)"/>
    <property type="match status" value="1"/>
</dbReference>
<dbReference type="GO" id="GO:0016740">
    <property type="term" value="F:transferase activity"/>
    <property type="evidence" value="ECO:0007669"/>
    <property type="project" value="UniProtKB-KW"/>
</dbReference>
<evidence type="ECO:0000256" key="1">
    <source>
        <dbReference type="ARBA" id="ARBA00022448"/>
    </source>
</evidence>
<keyword evidence="3" id="KW-0808">Transferase</keyword>
<protein>
    <recommendedName>
        <fullName evidence="4">PTS EIIA type-1 domain-containing protein</fullName>
    </recommendedName>
</protein>
<dbReference type="GO" id="GO:0009401">
    <property type="term" value="P:phosphoenolpyruvate-dependent sugar phosphotransferase system"/>
    <property type="evidence" value="ECO:0007669"/>
    <property type="project" value="InterPro"/>
</dbReference>
<evidence type="ECO:0000259" key="4">
    <source>
        <dbReference type="Pfam" id="PF00358"/>
    </source>
</evidence>
<dbReference type="InterPro" id="IPR001127">
    <property type="entry name" value="PTS_EIIA_1_perm"/>
</dbReference>
<reference evidence="5 6" key="1">
    <citation type="submission" date="2018-08" db="EMBL/GenBank/DDBJ databases">
        <title>A genome reference for cultivated species of the human gut microbiota.</title>
        <authorList>
            <person name="Zou Y."/>
            <person name="Xue W."/>
            <person name="Luo G."/>
        </authorList>
    </citation>
    <scope>NUCLEOTIDE SEQUENCE [LARGE SCALE GENOMIC DNA]</scope>
    <source>
        <strain evidence="5 6">AF48-16</strain>
    </source>
</reference>
<evidence type="ECO:0000256" key="3">
    <source>
        <dbReference type="ARBA" id="ARBA00022679"/>
    </source>
</evidence>
<dbReference type="InterPro" id="IPR011055">
    <property type="entry name" value="Dup_hybrid_motif"/>
</dbReference>
<organism evidence="5 6">
    <name type="scientific">Enterococcus casseliflavus</name>
    <name type="common">Enterococcus flavescens</name>
    <dbReference type="NCBI Taxonomy" id="37734"/>
    <lineage>
        <taxon>Bacteria</taxon>
        <taxon>Bacillati</taxon>
        <taxon>Bacillota</taxon>
        <taxon>Bacilli</taxon>
        <taxon>Lactobacillales</taxon>
        <taxon>Enterococcaceae</taxon>
        <taxon>Enterococcus</taxon>
    </lineage>
</organism>
<name>A0A415ERH5_ENTCA</name>
<dbReference type="SUPFAM" id="SSF51261">
    <property type="entry name" value="Duplicated hybrid motif"/>
    <property type="match status" value="1"/>
</dbReference>
<dbReference type="EMBL" id="QRMZ01000013">
    <property type="protein sequence ID" value="RHK05955.1"/>
    <property type="molecule type" value="Genomic_DNA"/>
</dbReference>